<protein>
    <submittedName>
        <fullName evidence="1">Uncharacterized protein</fullName>
    </submittedName>
</protein>
<dbReference type="Proteomes" id="UP000027138">
    <property type="component" value="Unassembled WGS sequence"/>
</dbReference>
<evidence type="ECO:0000313" key="2">
    <source>
        <dbReference type="Proteomes" id="UP000027138"/>
    </source>
</evidence>
<gene>
    <name evidence="1" type="ORF">JCGZ_18584</name>
</gene>
<keyword evidence="2" id="KW-1185">Reference proteome</keyword>
<proteinExistence type="predicted"/>
<reference evidence="1 2" key="1">
    <citation type="journal article" date="2014" name="PLoS ONE">
        <title>Global Analysis of Gene Expression Profiles in Physic Nut (Jatropha curcas L.) Seedlings Exposed to Salt Stress.</title>
        <authorList>
            <person name="Zhang L."/>
            <person name="Zhang C."/>
            <person name="Wu P."/>
            <person name="Chen Y."/>
            <person name="Li M."/>
            <person name="Jiang H."/>
            <person name="Wu G."/>
        </authorList>
    </citation>
    <scope>NUCLEOTIDE SEQUENCE [LARGE SCALE GENOMIC DNA]</scope>
    <source>
        <strain evidence="2">cv. GZQX0401</strain>
        <tissue evidence="1">Young leaves</tissue>
    </source>
</reference>
<dbReference type="EMBL" id="KK914718">
    <property type="protein sequence ID" value="KDP30012.1"/>
    <property type="molecule type" value="Genomic_DNA"/>
</dbReference>
<accession>A0A067K1K0</accession>
<dbReference type="AlphaFoldDB" id="A0A067K1K0"/>
<name>A0A067K1K0_JATCU</name>
<sequence length="168" mass="18649">MKRQNQPPEHGPKLDRQPIEPFIDFQVIVVQGTTHVACATISVEHAIVWQPNQTAEKVAHAIAAHHSLDFTHNLTTHQRLDAQAGASLLAVGNSRPNRYRPKWCISNQAVPGGAPKPIKECTCPKWHISNQAVPGGVQKLFKEYTRCDIPTRQSDPKRAGRAKLLTSF</sequence>
<organism evidence="1 2">
    <name type="scientific">Jatropha curcas</name>
    <name type="common">Barbados nut</name>
    <dbReference type="NCBI Taxonomy" id="180498"/>
    <lineage>
        <taxon>Eukaryota</taxon>
        <taxon>Viridiplantae</taxon>
        <taxon>Streptophyta</taxon>
        <taxon>Embryophyta</taxon>
        <taxon>Tracheophyta</taxon>
        <taxon>Spermatophyta</taxon>
        <taxon>Magnoliopsida</taxon>
        <taxon>eudicotyledons</taxon>
        <taxon>Gunneridae</taxon>
        <taxon>Pentapetalae</taxon>
        <taxon>rosids</taxon>
        <taxon>fabids</taxon>
        <taxon>Malpighiales</taxon>
        <taxon>Euphorbiaceae</taxon>
        <taxon>Crotonoideae</taxon>
        <taxon>Jatropheae</taxon>
        <taxon>Jatropha</taxon>
    </lineage>
</organism>
<evidence type="ECO:0000313" key="1">
    <source>
        <dbReference type="EMBL" id="KDP30012.1"/>
    </source>
</evidence>